<dbReference type="EMBL" id="JBBWWR010000020">
    <property type="protein sequence ID" value="KAK8940220.1"/>
    <property type="molecule type" value="Genomic_DNA"/>
</dbReference>
<dbReference type="PANTHER" id="PTHR45738">
    <property type="entry name" value="POLYPHOSPHOINOSITIDE PHOSPHATASE"/>
    <property type="match status" value="1"/>
</dbReference>
<proteinExistence type="predicted"/>
<gene>
    <name evidence="2" type="primary">SAC2</name>
    <name evidence="2" type="ORF">KSP40_PGU019551</name>
</gene>
<evidence type="ECO:0000256" key="1">
    <source>
        <dbReference type="ARBA" id="ARBA00022801"/>
    </source>
</evidence>
<sequence>MLGRDKGRTLWRVLKVDRLEALELNVREDSTTYSESECNELLKCIHEGNMSTGGLRFVTNCYGIVGISMSLLKHHNHVPDVFGSSCNIRCLHGEEQFNPHVQDRHHRLKWSLKC</sequence>
<name>A0ABR2LGW2_9ASPA</name>
<comment type="caution">
    <text evidence="2">The sequence shown here is derived from an EMBL/GenBank/DDBJ whole genome shotgun (WGS) entry which is preliminary data.</text>
</comment>
<keyword evidence="1" id="KW-0378">Hydrolase</keyword>
<protein>
    <submittedName>
        <fullName evidence="2">Phosphoinositide phosphatase SAC2</fullName>
    </submittedName>
</protein>
<evidence type="ECO:0000313" key="3">
    <source>
        <dbReference type="Proteomes" id="UP001412067"/>
    </source>
</evidence>
<dbReference type="PANTHER" id="PTHR45738:SF3">
    <property type="entry name" value="OS03G0182400 PROTEIN"/>
    <property type="match status" value="1"/>
</dbReference>
<accession>A0ABR2LGW2</accession>
<reference evidence="2 3" key="1">
    <citation type="journal article" date="2022" name="Nat. Plants">
        <title>Genomes of leafy and leafless Platanthera orchids illuminate the evolution of mycoheterotrophy.</title>
        <authorList>
            <person name="Li M.H."/>
            <person name="Liu K.W."/>
            <person name="Li Z."/>
            <person name="Lu H.C."/>
            <person name="Ye Q.L."/>
            <person name="Zhang D."/>
            <person name="Wang J.Y."/>
            <person name="Li Y.F."/>
            <person name="Zhong Z.M."/>
            <person name="Liu X."/>
            <person name="Yu X."/>
            <person name="Liu D.K."/>
            <person name="Tu X.D."/>
            <person name="Liu B."/>
            <person name="Hao Y."/>
            <person name="Liao X.Y."/>
            <person name="Jiang Y.T."/>
            <person name="Sun W.H."/>
            <person name="Chen J."/>
            <person name="Chen Y.Q."/>
            <person name="Ai Y."/>
            <person name="Zhai J.W."/>
            <person name="Wu S.S."/>
            <person name="Zhou Z."/>
            <person name="Hsiao Y.Y."/>
            <person name="Wu W.L."/>
            <person name="Chen Y.Y."/>
            <person name="Lin Y.F."/>
            <person name="Hsu J.L."/>
            <person name="Li C.Y."/>
            <person name="Wang Z.W."/>
            <person name="Zhao X."/>
            <person name="Zhong W.Y."/>
            <person name="Ma X.K."/>
            <person name="Ma L."/>
            <person name="Huang J."/>
            <person name="Chen G.Z."/>
            <person name="Huang M.Z."/>
            <person name="Huang L."/>
            <person name="Peng D.H."/>
            <person name="Luo Y.B."/>
            <person name="Zou S.Q."/>
            <person name="Chen S.P."/>
            <person name="Lan S."/>
            <person name="Tsai W.C."/>
            <person name="Van de Peer Y."/>
            <person name="Liu Z.J."/>
        </authorList>
    </citation>
    <scope>NUCLEOTIDE SEQUENCE [LARGE SCALE GENOMIC DNA]</scope>
    <source>
        <strain evidence="2">Lor288</strain>
    </source>
</reference>
<organism evidence="2 3">
    <name type="scientific">Platanthera guangdongensis</name>
    <dbReference type="NCBI Taxonomy" id="2320717"/>
    <lineage>
        <taxon>Eukaryota</taxon>
        <taxon>Viridiplantae</taxon>
        <taxon>Streptophyta</taxon>
        <taxon>Embryophyta</taxon>
        <taxon>Tracheophyta</taxon>
        <taxon>Spermatophyta</taxon>
        <taxon>Magnoliopsida</taxon>
        <taxon>Liliopsida</taxon>
        <taxon>Asparagales</taxon>
        <taxon>Orchidaceae</taxon>
        <taxon>Orchidoideae</taxon>
        <taxon>Orchideae</taxon>
        <taxon>Orchidinae</taxon>
        <taxon>Platanthera</taxon>
    </lineage>
</organism>
<dbReference type="InterPro" id="IPR043573">
    <property type="entry name" value="Fig4-like"/>
</dbReference>
<evidence type="ECO:0000313" key="2">
    <source>
        <dbReference type="EMBL" id="KAK8940220.1"/>
    </source>
</evidence>
<dbReference type="Proteomes" id="UP001412067">
    <property type="component" value="Unassembled WGS sequence"/>
</dbReference>
<keyword evidence="3" id="KW-1185">Reference proteome</keyword>